<protein>
    <submittedName>
        <fullName evidence="1">Uncharacterized protein</fullName>
    </submittedName>
</protein>
<reference evidence="1 2" key="2">
    <citation type="submission" date="2024-11" db="EMBL/GenBank/DDBJ databases">
        <title>Using genomics to understand microbial adaptation to soil warming.</title>
        <authorList>
            <person name="Deangelis K.M. PhD."/>
        </authorList>
    </citation>
    <scope>NUCLEOTIDE SEQUENCE [LARGE SCALE GENOMIC DNA]</scope>
    <source>
        <strain evidence="1 2">GAS97</strain>
    </source>
</reference>
<dbReference type="RefSeq" id="WP_404604398.1">
    <property type="nucleotide sequence ID" value="NZ_JBIYDN010000002.1"/>
</dbReference>
<keyword evidence="2" id="KW-1185">Reference proteome</keyword>
<proteinExistence type="predicted"/>
<evidence type="ECO:0000313" key="2">
    <source>
        <dbReference type="Proteomes" id="UP001620514"/>
    </source>
</evidence>
<organism evidence="1 2">
    <name type="scientific">Caballeronia udeis</name>
    <dbReference type="NCBI Taxonomy" id="1232866"/>
    <lineage>
        <taxon>Bacteria</taxon>
        <taxon>Pseudomonadati</taxon>
        <taxon>Pseudomonadota</taxon>
        <taxon>Betaproteobacteria</taxon>
        <taxon>Burkholderiales</taxon>
        <taxon>Burkholderiaceae</taxon>
        <taxon>Caballeronia</taxon>
    </lineage>
</organism>
<name>A0ABW8MAX1_9BURK</name>
<sequence length="353" mass="38308">MNQSFTLSAEIEQAAAGTDGQKYIAARAAANLADAARIERKSAAEDGTRIKVSQFVRVVDGSESWPSSLADLLIQSPELATESNAALCKLIGQKLGVMVDKQRLSRKLSRPDRKAVSTKLSNAGYDGALVKLGTDIKRAVAGVKKAAGIPFAGKTEFLADGVRIDGTKLSYMLRPRATLTGNAWQDFCVKIAGDLVSLTVLLRMRAVSIGEFQLADQTAIASGDTESLARRNALRRVPQSTSPRIEPPPVDLSETAELARVWWHALSPVRKATVGFWDMLHHLRSQSEDKEAAADAMRRLDSWAERQTAGWAVPAQSVKECCTFVGLVDGSRLEVDMYSNPYVDTDAFETNVV</sequence>
<gene>
    <name evidence="1" type="ORF">ABH943_000708</name>
</gene>
<reference evidence="1 2" key="1">
    <citation type="submission" date="2024-10" db="EMBL/GenBank/DDBJ databases">
        <authorList>
            <person name="Deangelis K."/>
            <person name="Huntemann M."/>
            <person name="Clum A."/>
            <person name="Wang J."/>
            <person name="Palaniappan K."/>
            <person name="Ritter S."/>
            <person name="Chen I.-M."/>
            <person name="Stamatis D."/>
            <person name="Reddy T."/>
            <person name="O'Malley R."/>
            <person name="Daum C."/>
            <person name="Ng V."/>
            <person name="Ivanova N."/>
            <person name="Kyrpides N."/>
            <person name="Woyke T."/>
        </authorList>
    </citation>
    <scope>NUCLEOTIDE SEQUENCE [LARGE SCALE GENOMIC DNA]</scope>
    <source>
        <strain evidence="1 2">GAS97</strain>
    </source>
</reference>
<comment type="caution">
    <text evidence="1">The sequence shown here is derived from an EMBL/GenBank/DDBJ whole genome shotgun (WGS) entry which is preliminary data.</text>
</comment>
<evidence type="ECO:0000313" key="1">
    <source>
        <dbReference type="EMBL" id="MFK4440702.1"/>
    </source>
</evidence>
<dbReference type="EMBL" id="JBIYDN010000002">
    <property type="protein sequence ID" value="MFK4440702.1"/>
    <property type="molecule type" value="Genomic_DNA"/>
</dbReference>
<accession>A0ABW8MAX1</accession>
<dbReference type="Proteomes" id="UP001620514">
    <property type="component" value="Unassembled WGS sequence"/>
</dbReference>